<keyword evidence="4 12" id="KW-0347">Helicase</keyword>
<dbReference type="Pfam" id="PF19306">
    <property type="entry name" value="WHD_Lhr"/>
    <property type="match status" value="1"/>
</dbReference>
<dbReference type="SMART" id="SM00490">
    <property type="entry name" value="HELICc"/>
    <property type="match status" value="1"/>
</dbReference>
<dbReference type="InterPro" id="IPR011545">
    <property type="entry name" value="DEAD/DEAH_box_helicase_dom"/>
</dbReference>
<dbReference type="PROSITE" id="PS51194">
    <property type="entry name" value="HELICASE_CTER"/>
    <property type="match status" value="1"/>
</dbReference>
<dbReference type="PANTHER" id="PTHR47962">
    <property type="entry name" value="ATP-DEPENDENT HELICASE LHR-RELATED-RELATED"/>
    <property type="match status" value="1"/>
</dbReference>
<evidence type="ECO:0000259" key="11">
    <source>
        <dbReference type="PROSITE" id="PS51194"/>
    </source>
</evidence>
<keyword evidence="5" id="KW-0067">ATP-binding</keyword>
<keyword evidence="8" id="KW-0413">Isomerase</keyword>
<dbReference type="Gene3D" id="3.40.50.300">
    <property type="entry name" value="P-loop containing nucleotide triphosphate hydrolases"/>
    <property type="match status" value="2"/>
</dbReference>
<reference evidence="12" key="1">
    <citation type="journal article" date="2020" name="mSystems">
        <title>Genome- and Community-Level Interaction Insights into Carbon Utilization and Element Cycling Functions of Hydrothermarchaeota in Hydrothermal Sediment.</title>
        <authorList>
            <person name="Zhou Z."/>
            <person name="Liu Y."/>
            <person name="Xu W."/>
            <person name="Pan J."/>
            <person name="Luo Z.H."/>
            <person name="Li M."/>
        </authorList>
    </citation>
    <scope>NUCLEOTIDE SEQUENCE [LARGE SCALE GENOMIC DNA]</scope>
    <source>
        <strain evidence="12">SpSt-1121</strain>
    </source>
</reference>
<feature type="domain" description="Helicase ATP-binding" evidence="10">
    <location>
        <begin position="35"/>
        <end position="214"/>
    </location>
</feature>
<dbReference type="Pfam" id="PF00271">
    <property type="entry name" value="Helicase_C"/>
    <property type="match status" value="1"/>
</dbReference>
<dbReference type="GO" id="GO:0016887">
    <property type="term" value="F:ATP hydrolysis activity"/>
    <property type="evidence" value="ECO:0007669"/>
    <property type="project" value="TreeGrafter"/>
</dbReference>
<evidence type="ECO:0000313" key="12">
    <source>
        <dbReference type="EMBL" id="HHP82162.1"/>
    </source>
</evidence>
<dbReference type="InterPro" id="IPR017170">
    <property type="entry name" value="Lhr-like"/>
</dbReference>
<dbReference type="PROSITE" id="PS51192">
    <property type="entry name" value="HELICASE_ATP_BIND_1"/>
    <property type="match status" value="1"/>
</dbReference>
<keyword evidence="2" id="KW-0227">DNA damage</keyword>
<evidence type="ECO:0000256" key="9">
    <source>
        <dbReference type="ARBA" id="ARBA00093467"/>
    </source>
</evidence>
<dbReference type="GO" id="GO:0004386">
    <property type="term" value="F:helicase activity"/>
    <property type="evidence" value="ECO:0007669"/>
    <property type="project" value="UniProtKB-KW"/>
</dbReference>
<accession>A0A7C5XL09</accession>
<dbReference type="GO" id="GO:0005524">
    <property type="term" value="F:ATP binding"/>
    <property type="evidence" value="ECO:0007669"/>
    <property type="project" value="UniProtKB-KW"/>
</dbReference>
<dbReference type="EMBL" id="DRZI01000249">
    <property type="protein sequence ID" value="HHP82162.1"/>
    <property type="molecule type" value="Genomic_DNA"/>
</dbReference>
<dbReference type="InterPro" id="IPR001650">
    <property type="entry name" value="Helicase_C-like"/>
</dbReference>
<sequence length="956" mass="108033">MGRVYLHGDEEEKVLDVFRKLGFNKLTRIQQRAASKVISTDIDLVVSAPTGSGKTEAVIVPLFLKILNQNSVKNGILIIYITPLRALNRDLANRLKNIASLFQLSVDVWHGDTSYHLRKKIMENPPSILLTTPESLQILLIKPEFREFVKPLYAIVIDELQEIISSERGSELIIALERLDFIVNRHIRRIAISSPLKDINNVAQNLFGYRRFEVIASETAKQYSIEVFLSSRKYQEGIFSLDDVINVIKNIIQLNNQVLIFTNTRVTAEEIGFSLGKMLNIDNDIGIHHGSLSRGLREYIEKMFKKGTIKVAVSTSSLELGIDIGGIDFVIQYLSPRQAIKLIQRVGRAGHREEDISKGAIVVPPIITELIESIVIARRAMNKILEPINIHIEPLDVLSHQIVGIAIERGSIEIKEILNMLIRLPIFSSLTMEKLKSIVDFLDSINLLRCKDDVCSPTKRGFIYYLTTNMIPDTNHIEAKSILNNNIIGLLDEDFVVTCNEGDIIVLAGRAWKIEGIDLDNRVVWLSPPTEADTAILPKWVGDNIPVHRNVAREVCSFFRRLCGCETNHCVESLVKEYMVNETITQFLIENRERFCKVFPRDDVFVIELHNSKELNKSIIAFYHCLGTKGSEAFSLAISNAFRNILNISTSYKTHQIGSIILASTYVRPSDIAKALQHLLQVIENGDIRDVVSQEIITTSIFKKRIIDVAKRFGIISRKSDLSEIKRIASTLTNIPILVDEALRELFIERIDIDSLKEFLKKIVSGKIKIKIIVTSKATPFLLEISSLGTIGYIIKQSIMPKDILIEVAKRRLISGEVKMFCTICYNITSINISEHLRKCENIFECHVTCPKCGSRALTLIDNKQISIVKNVLDRLKSYADISKLKPEEKALAEKIAKEANLIMENGIAGIIALQGRGVGVETAKRILARSTDLNTLIYNIVEQEKLFLRTYKYWT</sequence>
<dbReference type="AlphaFoldDB" id="A0A7C5XL09"/>
<dbReference type="Pfam" id="PF00270">
    <property type="entry name" value="DEAD"/>
    <property type="match status" value="1"/>
</dbReference>
<evidence type="ECO:0000256" key="6">
    <source>
        <dbReference type="ARBA" id="ARBA00023125"/>
    </source>
</evidence>
<keyword evidence="1" id="KW-0547">Nucleotide-binding</keyword>
<evidence type="ECO:0000256" key="8">
    <source>
        <dbReference type="ARBA" id="ARBA00023235"/>
    </source>
</evidence>
<feature type="domain" description="Helicase C-terminal" evidence="11">
    <location>
        <begin position="240"/>
        <end position="396"/>
    </location>
</feature>
<comment type="caution">
    <text evidence="12">The sequence shown here is derived from an EMBL/GenBank/DDBJ whole genome shotgun (WGS) entry which is preliminary data.</text>
</comment>
<proteinExistence type="inferred from homology"/>
<dbReference type="GO" id="GO:0003677">
    <property type="term" value="F:DNA binding"/>
    <property type="evidence" value="ECO:0007669"/>
    <property type="project" value="UniProtKB-KW"/>
</dbReference>
<gene>
    <name evidence="12" type="ORF">ENM84_05800</name>
</gene>
<dbReference type="Pfam" id="PF08494">
    <property type="entry name" value="DEAD_assoc"/>
    <property type="match status" value="1"/>
</dbReference>
<dbReference type="PANTHER" id="PTHR47962:SF5">
    <property type="entry name" value="ATP-DEPENDENT HELICASE LHR-RELATED"/>
    <property type="match status" value="1"/>
</dbReference>
<dbReference type="InterPro" id="IPR014001">
    <property type="entry name" value="Helicase_ATP-bd"/>
</dbReference>
<evidence type="ECO:0000256" key="3">
    <source>
        <dbReference type="ARBA" id="ARBA00022801"/>
    </source>
</evidence>
<comment type="similarity">
    <text evidence="9">Belongs to the Lhr helicase family. Lhr-Core subfamily.</text>
</comment>
<dbReference type="SMART" id="SM00487">
    <property type="entry name" value="DEXDc"/>
    <property type="match status" value="1"/>
</dbReference>
<dbReference type="InterPro" id="IPR045628">
    <property type="entry name" value="Lhr_WH_dom"/>
</dbReference>
<evidence type="ECO:0000256" key="5">
    <source>
        <dbReference type="ARBA" id="ARBA00022840"/>
    </source>
</evidence>
<protein>
    <submittedName>
        <fullName evidence="12">DEAD/DEAH box helicase</fullName>
    </submittedName>
</protein>
<dbReference type="InterPro" id="IPR013701">
    <property type="entry name" value="Lhr-like_DEAD/DEAH_assoc"/>
</dbReference>
<dbReference type="GO" id="GO:0140097">
    <property type="term" value="F:catalytic activity, acting on DNA"/>
    <property type="evidence" value="ECO:0007669"/>
    <property type="project" value="UniProtKB-ARBA"/>
</dbReference>
<keyword evidence="3" id="KW-0378">Hydrolase</keyword>
<evidence type="ECO:0000256" key="1">
    <source>
        <dbReference type="ARBA" id="ARBA00022741"/>
    </source>
</evidence>
<organism evidence="12">
    <name type="scientific">Ignisphaera aggregans</name>
    <dbReference type="NCBI Taxonomy" id="334771"/>
    <lineage>
        <taxon>Archaea</taxon>
        <taxon>Thermoproteota</taxon>
        <taxon>Thermoprotei</taxon>
        <taxon>Desulfurococcales</taxon>
        <taxon>Desulfurococcaceae</taxon>
        <taxon>Ignisphaera</taxon>
    </lineage>
</organism>
<dbReference type="InterPro" id="IPR052511">
    <property type="entry name" value="ATP-dep_Helicase"/>
</dbReference>
<dbReference type="SUPFAM" id="SSF52540">
    <property type="entry name" value="P-loop containing nucleoside triphosphate hydrolases"/>
    <property type="match status" value="1"/>
</dbReference>
<dbReference type="InterPro" id="IPR027417">
    <property type="entry name" value="P-loop_NTPase"/>
</dbReference>
<evidence type="ECO:0000259" key="10">
    <source>
        <dbReference type="PROSITE" id="PS51192"/>
    </source>
</evidence>
<dbReference type="PIRSF" id="PIRSF037307">
    <property type="entry name" value="Lhr-like_helic_prd"/>
    <property type="match status" value="1"/>
</dbReference>
<evidence type="ECO:0000256" key="4">
    <source>
        <dbReference type="ARBA" id="ARBA00022806"/>
    </source>
</evidence>
<evidence type="ECO:0000256" key="2">
    <source>
        <dbReference type="ARBA" id="ARBA00022763"/>
    </source>
</evidence>
<evidence type="ECO:0000256" key="7">
    <source>
        <dbReference type="ARBA" id="ARBA00023204"/>
    </source>
</evidence>
<dbReference type="GO" id="GO:0006281">
    <property type="term" value="P:DNA repair"/>
    <property type="evidence" value="ECO:0007669"/>
    <property type="project" value="UniProtKB-KW"/>
</dbReference>
<keyword evidence="6" id="KW-0238">DNA-binding</keyword>
<name>A0A7C5XL09_9CREN</name>
<keyword evidence="7" id="KW-0234">DNA repair</keyword>